<evidence type="ECO:0000313" key="5">
    <source>
        <dbReference type="EMBL" id="GAA5163662.1"/>
    </source>
</evidence>
<comment type="caution">
    <text evidence="5">The sequence shown here is derived from an EMBL/GenBank/DDBJ whole genome shotgun (WGS) entry which is preliminary data.</text>
</comment>
<feature type="compositionally biased region" description="Acidic residues" evidence="4">
    <location>
        <begin position="53"/>
        <end position="62"/>
    </location>
</feature>
<reference evidence="6" key="1">
    <citation type="journal article" date="2019" name="Int. J. Syst. Evol. Microbiol.">
        <title>The Global Catalogue of Microorganisms (GCM) 10K type strain sequencing project: providing services to taxonomists for standard genome sequencing and annotation.</title>
        <authorList>
            <consortium name="The Broad Institute Genomics Platform"/>
            <consortium name="The Broad Institute Genome Sequencing Center for Infectious Disease"/>
            <person name="Wu L."/>
            <person name="Ma J."/>
        </authorList>
    </citation>
    <scope>NUCLEOTIDE SEQUENCE [LARGE SCALE GENOMIC DNA]</scope>
    <source>
        <strain evidence="6">JCM 18715</strain>
    </source>
</reference>
<dbReference type="RefSeq" id="WP_345532396.1">
    <property type="nucleotide sequence ID" value="NZ_BAABLD010000008.1"/>
</dbReference>
<dbReference type="HAMAP" id="MF_00649">
    <property type="entry name" value="DNA_gyrase_inhibitor_YacG"/>
    <property type="match status" value="1"/>
</dbReference>
<sequence length="62" mass="7030">MNTRTVNCPTCSKPVEWKPESRFRPFCSERCKLIDIGAWASDTYRVPGAEPDPGQDMEEPKA</sequence>
<keyword evidence="2 3" id="KW-0862">Zinc</keyword>
<feature type="region of interest" description="Disordered" evidence="4">
    <location>
        <begin position="43"/>
        <end position="62"/>
    </location>
</feature>
<gene>
    <name evidence="3" type="primary">yacG</name>
    <name evidence="5" type="ORF">GCM10025770_16240</name>
</gene>
<name>A0ABP9QLF8_9RHOO</name>
<protein>
    <recommendedName>
        <fullName evidence="3">DNA gyrase inhibitor YacG</fullName>
    </recommendedName>
</protein>
<comment type="subunit">
    <text evidence="3">Interacts with GyrB.</text>
</comment>
<comment type="similarity">
    <text evidence="3">Belongs to the DNA gyrase inhibitor YacG family.</text>
</comment>
<dbReference type="PANTHER" id="PTHR36150">
    <property type="entry name" value="DNA GYRASE INHIBITOR YACG"/>
    <property type="match status" value="1"/>
</dbReference>
<evidence type="ECO:0000313" key="6">
    <source>
        <dbReference type="Proteomes" id="UP001500547"/>
    </source>
</evidence>
<dbReference type="Proteomes" id="UP001500547">
    <property type="component" value="Unassembled WGS sequence"/>
</dbReference>
<dbReference type="NCBIfam" id="NF001638">
    <property type="entry name" value="PRK00418.1"/>
    <property type="match status" value="1"/>
</dbReference>
<evidence type="ECO:0000256" key="1">
    <source>
        <dbReference type="ARBA" id="ARBA00022723"/>
    </source>
</evidence>
<feature type="binding site" evidence="3">
    <location>
        <position position="8"/>
    </location>
    <ligand>
        <name>Zn(2+)</name>
        <dbReference type="ChEBI" id="CHEBI:29105"/>
    </ligand>
</feature>
<organism evidence="5 6">
    <name type="scientific">Viridibacterium curvum</name>
    <dbReference type="NCBI Taxonomy" id="1101404"/>
    <lineage>
        <taxon>Bacteria</taxon>
        <taxon>Pseudomonadati</taxon>
        <taxon>Pseudomonadota</taxon>
        <taxon>Betaproteobacteria</taxon>
        <taxon>Rhodocyclales</taxon>
        <taxon>Rhodocyclaceae</taxon>
        <taxon>Viridibacterium</taxon>
    </lineage>
</organism>
<proteinExistence type="inferred from homology"/>
<evidence type="ECO:0000256" key="4">
    <source>
        <dbReference type="SAM" id="MobiDB-lite"/>
    </source>
</evidence>
<dbReference type="Pfam" id="PF03884">
    <property type="entry name" value="YacG"/>
    <property type="match status" value="1"/>
</dbReference>
<dbReference type="InterPro" id="IPR013088">
    <property type="entry name" value="Znf_NHR/GATA"/>
</dbReference>
<dbReference type="EMBL" id="BAABLD010000008">
    <property type="protein sequence ID" value="GAA5163662.1"/>
    <property type="molecule type" value="Genomic_DNA"/>
</dbReference>
<feature type="binding site" evidence="3">
    <location>
        <position position="27"/>
    </location>
    <ligand>
        <name>Zn(2+)</name>
        <dbReference type="ChEBI" id="CHEBI:29105"/>
    </ligand>
</feature>
<dbReference type="PANTHER" id="PTHR36150:SF1">
    <property type="entry name" value="DNA GYRASE INHIBITOR YACG"/>
    <property type="match status" value="1"/>
</dbReference>
<keyword evidence="1 3" id="KW-0479">Metal-binding</keyword>
<evidence type="ECO:0000256" key="2">
    <source>
        <dbReference type="ARBA" id="ARBA00022833"/>
    </source>
</evidence>
<comment type="function">
    <text evidence="3">Inhibits all the catalytic activities of DNA gyrase by preventing its interaction with DNA. Acts by binding directly to the C-terminal domain of GyrB, which probably disrupts DNA binding by the gyrase.</text>
</comment>
<dbReference type="InterPro" id="IPR005584">
    <property type="entry name" value="DNA_gyrase_inhibitor_YacG"/>
</dbReference>
<feature type="binding site" evidence="3">
    <location>
        <position position="11"/>
    </location>
    <ligand>
        <name>Zn(2+)</name>
        <dbReference type="ChEBI" id="CHEBI:29105"/>
    </ligand>
</feature>
<comment type="cofactor">
    <cofactor evidence="3">
        <name>Zn(2+)</name>
        <dbReference type="ChEBI" id="CHEBI:29105"/>
    </cofactor>
    <text evidence="3">Binds 1 zinc ion.</text>
</comment>
<feature type="binding site" evidence="3">
    <location>
        <position position="31"/>
    </location>
    <ligand>
        <name>Zn(2+)</name>
        <dbReference type="ChEBI" id="CHEBI:29105"/>
    </ligand>
</feature>
<evidence type="ECO:0000256" key="3">
    <source>
        <dbReference type="HAMAP-Rule" id="MF_00649"/>
    </source>
</evidence>
<keyword evidence="6" id="KW-1185">Reference proteome</keyword>
<dbReference type="Gene3D" id="3.30.50.10">
    <property type="entry name" value="Erythroid Transcription Factor GATA-1, subunit A"/>
    <property type="match status" value="1"/>
</dbReference>
<accession>A0ABP9QLF8</accession>
<dbReference type="SUPFAM" id="SSF57716">
    <property type="entry name" value="Glucocorticoid receptor-like (DNA-binding domain)"/>
    <property type="match status" value="1"/>
</dbReference>